<proteinExistence type="predicted"/>
<dbReference type="InterPro" id="IPR029062">
    <property type="entry name" value="Class_I_gatase-like"/>
</dbReference>
<feature type="domain" description="DJ-1/PfpI" evidence="1">
    <location>
        <begin position="45"/>
        <end position="204"/>
    </location>
</feature>
<dbReference type="EMBL" id="QGGU01000010">
    <property type="protein sequence ID" value="PWK47917.1"/>
    <property type="molecule type" value="Genomic_DNA"/>
</dbReference>
<comment type="caution">
    <text evidence="2">The sequence shown here is derived from an EMBL/GenBank/DDBJ whole genome shotgun (WGS) entry which is preliminary data.</text>
</comment>
<dbReference type="Proteomes" id="UP000245790">
    <property type="component" value="Unassembled WGS sequence"/>
</dbReference>
<reference evidence="2 3" key="1">
    <citation type="submission" date="2018-05" db="EMBL/GenBank/DDBJ databases">
        <title>Genomic Encyclopedia of Type Strains, Phase IV (KMG-IV): sequencing the most valuable type-strain genomes for metagenomic binning, comparative biology and taxonomic classification.</title>
        <authorList>
            <person name="Goeker M."/>
        </authorList>
    </citation>
    <scope>NUCLEOTIDE SEQUENCE [LARGE SCALE GENOMIC DNA]</scope>
    <source>
        <strain evidence="2 3">DSM 25350</strain>
    </source>
</reference>
<accession>A0A316G0P2</accession>
<dbReference type="SUPFAM" id="SSF52317">
    <property type="entry name" value="Class I glutamine amidotransferase-like"/>
    <property type="match status" value="1"/>
</dbReference>
<dbReference type="Pfam" id="PF01965">
    <property type="entry name" value="DJ-1_PfpI"/>
    <property type="match status" value="1"/>
</dbReference>
<dbReference type="CDD" id="cd03139">
    <property type="entry name" value="GATase1_PfpI_2"/>
    <property type="match status" value="1"/>
</dbReference>
<dbReference type="PANTHER" id="PTHR43130:SF3">
    <property type="entry name" value="HTH-TYPE TRANSCRIPTIONAL REGULATOR RV1931C"/>
    <property type="match status" value="1"/>
</dbReference>
<dbReference type="Gene3D" id="3.40.50.880">
    <property type="match status" value="1"/>
</dbReference>
<dbReference type="InterPro" id="IPR002818">
    <property type="entry name" value="DJ-1/PfpI"/>
</dbReference>
<dbReference type="AlphaFoldDB" id="A0A316G0P2"/>
<evidence type="ECO:0000313" key="2">
    <source>
        <dbReference type="EMBL" id="PWK47917.1"/>
    </source>
</evidence>
<keyword evidence="3" id="KW-1185">Reference proteome</keyword>
<name>A0A316G0P2_9GAMM</name>
<protein>
    <submittedName>
        <fullName evidence="2">DJ-1/PfpI family protein</fullName>
    </submittedName>
</protein>
<dbReference type="PANTHER" id="PTHR43130">
    <property type="entry name" value="ARAC-FAMILY TRANSCRIPTIONAL REGULATOR"/>
    <property type="match status" value="1"/>
</dbReference>
<gene>
    <name evidence="2" type="ORF">C8D97_110132</name>
</gene>
<evidence type="ECO:0000259" key="1">
    <source>
        <dbReference type="Pfam" id="PF01965"/>
    </source>
</evidence>
<dbReference type="InterPro" id="IPR052158">
    <property type="entry name" value="INH-QAR"/>
</dbReference>
<organism evidence="2 3">
    <name type="scientific">Pleionea mediterranea</name>
    <dbReference type="NCBI Taxonomy" id="523701"/>
    <lineage>
        <taxon>Bacteria</taxon>
        <taxon>Pseudomonadati</taxon>
        <taxon>Pseudomonadota</taxon>
        <taxon>Gammaproteobacteria</taxon>
        <taxon>Oceanospirillales</taxon>
        <taxon>Pleioneaceae</taxon>
        <taxon>Pleionea</taxon>
    </lineage>
</organism>
<sequence>MQALKNKFASYAGLKVFMMTVILLLSGNMVNAKNDGSESAKQTTVGILIYDGVQIIDFTGPWEIFGHAGFKVKTIAQNTAPLKTAMNMTVVPDYSFNNAPQFDVLLIPGGNHGNALNKPTNDWLKQQAPKAESVLSVCTGSFILAETGLLSNKTATTFFKSLDYFANEYPTVEVVRDQRYVDNGKVITSAGLSSGIDAALHLVAKIKGLDAARNIAMHVEYDWQPDNGFVRGKMADKFMPRFKLPLPEQVKFNRIYAYGDEQNWYEAFKVSFDNSTESPIQGVKDILSNQFAALTNWKALPNSESRWQATFNQEKWVLSVDNELDSHEDKGVLMKVELQKQ</sequence>
<evidence type="ECO:0000313" key="3">
    <source>
        <dbReference type="Proteomes" id="UP000245790"/>
    </source>
</evidence>